<name>A0ABS7CR74_9BACT</name>
<proteinExistence type="predicted"/>
<evidence type="ECO:0000313" key="1">
    <source>
        <dbReference type="EMBL" id="MBW7466283.1"/>
    </source>
</evidence>
<dbReference type="InterPro" id="IPR019619">
    <property type="entry name" value="DUF2490"/>
</dbReference>
<comment type="caution">
    <text evidence="1">The sequence shown here is derived from an EMBL/GenBank/DDBJ whole genome shotgun (WGS) entry which is preliminary data.</text>
</comment>
<accession>A0ABS7CR74</accession>
<dbReference type="EMBL" id="JAHYXK010000002">
    <property type="protein sequence ID" value="MBW7466283.1"/>
    <property type="molecule type" value="Genomic_DNA"/>
</dbReference>
<sequence length="234" mass="27723">MLAQNKQVTHQQLIWLGYHNTVEWHSGWSVNSEIEERRYFNPDKQHQFLVRSQLKYTLGASWSVAAGLAYFLQSPQNPKATETLVVPELRPHLQLDYRQQIHKLTITHRYRAEKRFFRNVVNEELTKGYNSNYRFRYRIGLELPVANIKQQPLKLKINDEIMFNAGKRIANNSFDQNRIYGGLNYTLNQQVTVEAGYLKWFQQRASGFEYYDRDIVRLVVTHNISVKSKKNEDN</sequence>
<dbReference type="Pfam" id="PF10677">
    <property type="entry name" value="DUF2490"/>
    <property type="match status" value="1"/>
</dbReference>
<evidence type="ECO:0000313" key="2">
    <source>
        <dbReference type="Proteomes" id="UP000813018"/>
    </source>
</evidence>
<gene>
    <name evidence="1" type="ORF">K0O23_04325</name>
</gene>
<dbReference type="Proteomes" id="UP000813018">
    <property type="component" value="Unassembled WGS sequence"/>
</dbReference>
<dbReference type="RefSeq" id="WP_219876160.1">
    <property type="nucleotide sequence ID" value="NZ_JAHYXK010000002.1"/>
</dbReference>
<keyword evidence="2" id="KW-1185">Reference proteome</keyword>
<organism evidence="1 2">
    <name type="scientific">Pontibacter aydingkolensis</name>
    <dbReference type="NCBI Taxonomy" id="1911536"/>
    <lineage>
        <taxon>Bacteria</taxon>
        <taxon>Pseudomonadati</taxon>
        <taxon>Bacteroidota</taxon>
        <taxon>Cytophagia</taxon>
        <taxon>Cytophagales</taxon>
        <taxon>Hymenobacteraceae</taxon>
        <taxon>Pontibacter</taxon>
    </lineage>
</organism>
<protein>
    <submittedName>
        <fullName evidence="1">DUF2490 domain-containing protein</fullName>
    </submittedName>
</protein>
<reference evidence="1 2" key="1">
    <citation type="journal article" date="2016" name="Int. J. Syst. Evol. Microbiol.">
        <title>Pontibacter aydingkolensis sp. nov., isolated from soil of a salt lake.</title>
        <authorList>
            <person name="Osman G."/>
            <person name="Zhang T."/>
            <person name="Lou K."/>
            <person name="Gao Y."/>
            <person name="Chang W."/>
            <person name="Lin Q."/>
            <person name="Yang H.M."/>
            <person name="Huo X.D."/>
            <person name="Wang N."/>
        </authorList>
    </citation>
    <scope>NUCLEOTIDE SEQUENCE [LARGE SCALE GENOMIC DNA]</scope>
    <source>
        <strain evidence="1 2">KACC 19255</strain>
    </source>
</reference>